<evidence type="ECO:0000313" key="3">
    <source>
        <dbReference type="Proteomes" id="UP000696573"/>
    </source>
</evidence>
<organism evidence="2 3">
    <name type="scientific">Clonostachys rhizophaga</name>
    <dbReference type="NCBI Taxonomy" id="160324"/>
    <lineage>
        <taxon>Eukaryota</taxon>
        <taxon>Fungi</taxon>
        <taxon>Dikarya</taxon>
        <taxon>Ascomycota</taxon>
        <taxon>Pezizomycotina</taxon>
        <taxon>Sordariomycetes</taxon>
        <taxon>Hypocreomycetidae</taxon>
        <taxon>Hypocreales</taxon>
        <taxon>Bionectriaceae</taxon>
        <taxon>Clonostachys</taxon>
    </lineage>
</organism>
<dbReference type="OrthoDB" id="5336565at2759"/>
<dbReference type="Proteomes" id="UP000696573">
    <property type="component" value="Unassembled WGS sequence"/>
</dbReference>
<feature type="compositionally biased region" description="Acidic residues" evidence="1">
    <location>
        <begin position="211"/>
        <end position="220"/>
    </location>
</feature>
<reference evidence="2" key="1">
    <citation type="submission" date="2021-10" db="EMBL/GenBank/DDBJ databases">
        <authorList>
            <person name="Piombo E."/>
        </authorList>
    </citation>
    <scope>NUCLEOTIDE SEQUENCE</scope>
</reference>
<feature type="region of interest" description="Disordered" evidence="1">
    <location>
        <begin position="185"/>
        <end position="238"/>
    </location>
</feature>
<feature type="compositionally biased region" description="Basic and acidic residues" evidence="1">
    <location>
        <begin position="189"/>
        <end position="201"/>
    </location>
</feature>
<accession>A0A9N9VVE8</accession>
<sequence>MENVRFLNLKSMTDGEISAPRPHLCDGVEPERVKDRVRDELETIIAPSRDSRNVLVTNFFLQAKGPHGRIGIAQKQVTLEGAYGSRMMHAVQNFGKETPEFDDNAYTFSATYIEGILCLFAHHVAAPTIHTNRHPGYHITLLRGFHLFDKSNFADGIYAFRALRQLAHKYREEFIEVANERAANMPRLQEARGTDTGKDGTNEMPSRPGDDEYEGEDEASAPEKDSDANFVEEGIELS</sequence>
<dbReference type="EMBL" id="CABFNQ020000750">
    <property type="protein sequence ID" value="CAH0034495.1"/>
    <property type="molecule type" value="Genomic_DNA"/>
</dbReference>
<protein>
    <submittedName>
        <fullName evidence="2">Uncharacterized protein</fullName>
    </submittedName>
</protein>
<dbReference type="AlphaFoldDB" id="A0A9N9VVE8"/>
<name>A0A9N9VVE8_9HYPO</name>
<evidence type="ECO:0000256" key="1">
    <source>
        <dbReference type="SAM" id="MobiDB-lite"/>
    </source>
</evidence>
<keyword evidence="3" id="KW-1185">Reference proteome</keyword>
<gene>
    <name evidence="2" type="ORF">CRHIZ90672A_00009299</name>
</gene>
<comment type="caution">
    <text evidence="2">The sequence shown here is derived from an EMBL/GenBank/DDBJ whole genome shotgun (WGS) entry which is preliminary data.</text>
</comment>
<proteinExistence type="predicted"/>
<evidence type="ECO:0000313" key="2">
    <source>
        <dbReference type="EMBL" id="CAH0034495.1"/>
    </source>
</evidence>